<keyword evidence="15" id="KW-1185">Reference proteome</keyword>
<comment type="similarity">
    <text evidence="7">Belongs to the ADAT1 family.</text>
</comment>
<feature type="compositionally biased region" description="Polar residues" evidence="12">
    <location>
        <begin position="16"/>
        <end position="28"/>
    </location>
</feature>
<dbReference type="AlphaFoldDB" id="A0ABD2D664"/>
<organism evidence="14 15">
    <name type="scientific">Daubentonia madagascariensis</name>
    <name type="common">Aye-aye</name>
    <name type="synonym">Sciurus madagascariensis</name>
    <dbReference type="NCBI Taxonomy" id="31869"/>
    <lineage>
        <taxon>Eukaryota</taxon>
        <taxon>Metazoa</taxon>
        <taxon>Chordata</taxon>
        <taxon>Craniata</taxon>
        <taxon>Vertebrata</taxon>
        <taxon>Euteleostomi</taxon>
        <taxon>Mammalia</taxon>
        <taxon>Eutheria</taxon>
        <taxon>Euarchontoglires</taxon>
        <taxon>Primates</taxon>
        <taxon>Strepsirrhini</taxon>
        <taxon>Chiromyiformes</taxon>
        <taxon>Daubentoniidae</taxon>
        <taxon>Daubentonia</taxon>
    </lineage>
</organism>
<evidence type="ECO:0000256" key="7">
    <source>
        <dbReference type="ARBA" id="ARBA00038326"/>
    </source>
</evidence>
<evidence type="ECO:0000313" key="14">
    <source>
        <dbReference type="EMBL" id="KAL2762118.1"/>
    </source>
</evidence>
<comment type="catalytic activity">
    <reaction evidence="11">
        <text>adenosine(37) in tRNA(Ala) + H2O + H(+) = inosine(37) in tRNA(Ala) + NH4(+)</text>
        <dbReference type="Rhea" id="RHEA:50968"/>
        <dbReference type="Rhea" id="RHEA-COMP:12855"/>
        <dbReference type="Rhea" id="RHEA-COMP:12856"/>
        <dbReference type="ChEBI" id="CHEBI:15377"/>
        <dbReference type="ChEBI" id="CHEBI:15378"/>
        <dbReference type="ChEBI" id="CHEBI:28938"/>
        <dbReference type="ChEBI" id="CHEBI:74411"/>
        <dbReference type="ChEBI" id="CHEBI:82852"/>
        <dbReference type="EC" id="3.5.4.34"/>
    </reaction>
</comment>
<dbReference type="EC" id="3.5.4.34" evidence="8"/>
<evidence type="ECO:0000256" key="9">
    <source>
        <dbReference type="ARBA" id="ARBA00040502"/>
    </source>
</evidence>
<evidence type="ECO:0000256" key="3">
    <source>
        <dbReference type="ARBA" id="ARBA00022801"/>
    </source>
</evidence>
<reference evidence="14 15" key="1">
    <citation type="journal article" date="2024" name="G3 (Bethesda)">
        <title>A hybrid genome assembly of the endangered aye-aye (Daubentonia madagascariensis).</title>
        <authorList>
            <person name="Versoza C.J."/>
            <person name="Pfeifer S.P."/>
        </authorList>
    </citation>
    <scope>NUCLEOTIDE SEQUENCE [LARGE SCALE GENOMIC DNA]</scope>
    <source>
        <strain evidence="14">6821</strain>
    </source>
</reference>
<dbReference type="EMBL" id="JBFSEQ010000013">
    <property type="protein sequence ID" value="KAL2762124.1"/>
    <property type="molecule type" value="Genomic_DNA"/>
</dbReference>
<comment type="function">
    <text evidence="6">Specifically deaminates adenosine-37 to inosine in tRNA-Ala.</text>
</comment>
<evidence type="ECO:0000256" key="4">
    <source>
        <dbReference type="ARBA" id="ARBA00022833"/>
    </source>
</evidence>
<protein>
    <recommendedName>
        <fullName evidence="9">tRNA-specific adenosine deaminase 1</fullName>
        <ecNumber evidence="8">3.5.4.34</ecNumber>
    </recommendedName>
    <alternativeName>
        <fullName evidence="10">tRNA-specific adenosine-37 deaminase</fullName>
    </alternativeName>
</protein>
<accession>A0ABD2D664</accession>
<feature type="domain" description="A to I editase" evidence="13">
    <location>
        <begin position="142"/>
        <end position="352"/>
    </location>
</feature>
<evidence type="ECO:0000256" key="12">
    <source>
        <dbReference type="SAM" id="MobiDB-lite"/>
    </source>
</evidence>
<name>A0ABD2D664_DAUMA</name>
<proteinExistence type="inferred from homology"/>
<evidence type="ECO:0000259" key="13">
    <source>
        <dbReference type="PROSITE" id="PS50141"/>
    </source>
</evidence>
<comment type="caution">
    <text evidence="14">The sequence shown here is derived from an EMBL/GenBank/DDBJ whole genome shotgun (WGS) entry which is preliminary data.</text>
</comment>
<evidence type="ECO:0000256" key="5">
    <source>
        <dbReference type="ARBA" id="ARBA00037026"/>
    </source>
</evidence>
<evidence type="ECO:0000256" key="10">
    <source>
        <dbReference type="ARBA" id="ARBA00041760"/>
    </source>
</evidence>
<evidence type="ECO:0000256" key="2">
    <source>
        <dbReference type="ARBA" id="ARBA00022723"/>
    </source>
</evidence>
<evidence type="ECO:0000256" key="1">
    <source>
        <dbReference type="ARBA" id="ARBA00022694"/>
    </source>
</evidence>
<keyword evidence="2" id="KW-0479">Metal-binding</keyword>
<keyword evidence="3" id="KW-0378">Hydrolase</keyword>
<dbReference type="GO" id="GO:0046872">
    <property type="term" value="F:metal ion binding"/>
    <property type="evidence" value="ECO:0007669"/>
    <property type="project" value="UniProtKB-KW"/>
</dbReference>
<dbReference type="SMART" id="SM00552">
    <property type="entry name" value="ADEAMc"/>
    <property type="match status" value="1"/>
</dbReference>
<evidence type="ECO:0000256" key="6">
    <source>
        <dbReference type="ARBA" id="ARBA00037784"/>
    </source>
</evidence>
<sequence>MLEVEDQPCCPVSRDWASNPSVEASSNLEAPENKKKCEDLDSPVTKKMRLDLGAPAREVANGTAHHQSFGNQESGLIPPGVSSSNLTVEGLASVTRIALGGAKVVDVHRTGAKCVPGEAGDLGKPGAAYHRVGLLRVKPGRGDRTRSMSCSDKVARWNVLGCQGALLMHFLEEPIYLTAVVIGKCPYSQEAMQRALIERCQNVSALPKGFGIQELKLQQSDLLFEHSRCAVQAKRADSSGRLVPCGAAISWSAVPEQPLDVTANGFPQGTTKKGIGSLQARSRISKVELFRSFQKLLSSIAEDKWPDSLRVQKLNTYQEYKEAASAYQEAWSTLRKQAFASWIRNPPDYHQFK</sequence>
<evidence type="ECO:0000313" key="15">
    <source>
        <dbReference type="Proteomes" id="UP001610411"/>
    </source>
</evidence>
<keyword evidence="1" id="KW-0819">tRNA processing</keyword>
<dbReference type="EMBL" id="JBFSEQ010000013">
    <property type="protein sequence ID" value="KAL2762118.1"/>
    <property type="molecule type" value="Genomic_DNA"/>
</dbReference>
<feature type="region of interest" description="Disordered" evidence="12">
    <location>
        <begin position="1"/>
        <end position="41"/>
    </location>
</feature>
<dbReference type="Proteomes" id="UP001610411">
    <property type="component" value="Unassembled WGS sequence"/>
</dbReference>
<evidence type="ECO:0000256" key="8">
    <source>
        <dbReference type="ARBA" id="ARBA00038940"/>
    </source>
</evidence>
<dbReference type="GO" id="GO:0043829">
    <property type="term" value="F:tRNA-specific adenosine-37 deaminase activity"/>
    <property type="evidence" value="ECO:0007669"/>
    <property type="project" value="UniProtKB-EC"/>
</dbReference>
<dbReference type="Pfam" id="PF02137">
    <property type="entry name" value="A_deamin"/>
    <property type="match status" value="1"/>
</dbReference>
<dbReference type="PROSITE" id="PS50141">
    <property type="entry name" value="A_DEAMIN_EDITASE"/>
    <property type="match status" value="1"/>
</dbReference>
<dbReference type="PANTHER" id="PTHR46516:SF1">
    <property type="entry name" value="TRNA-SPECIFIC ADENOSINE DEAMINASE 1"/>
    <property type="match status" value="1"/>
</dbReference>
<comment type="cofactor">
    <cofactor evidence="5">
        <name>1D-myo-inositol hexakisphosphate</name>
        <dbReference type="ChEBI" id="CHEBI:58130"/>
    </cofactor>
</comment>
<dbReference type="PANTHER" id="PTHR46516">
    <property type="entry name" value="TRNA-SPECIFIC ADENOSINE DEAMINASE 1"/>
    <property type="match status" value="1"/>
</dbReference>
<dbReference type="GO" id="GO:0008033">
    <property type="term" value="P:tRNA processing"/>
    <property type="evidence" value="ECO:0007669"/>
    <property type="project" value="UniProtKB-KW"/>
</dbReference>
<keyword evidence="4" id="KW-0862">Zinc</keyword>
<gene>
    <name evidence="14" type="ORF">WCI35_030480</name>
</gene>
<dbReference type="InterPro" id="IPR002466">
    <property type="entry name" value="A_deamin"/>
</dbReference>
<evidence type="ECO:0000256" key="11">
    <source>
        <dbReference type="ARBA" id="ARBA00047635"/>
    </source>
</evidence>